<comment type="caution">
    <text evidence="7">The sequence shown here is derived from an EMBL/GenBank/DDBJ whole genome shotgun (WGS) entry which is preliminary data.</text>
</comment>
<organism evidence="7 8">
    <name type="scientific">Allacma fusca</name>
    <dbReference type="NCBI Taxonomy" id="39272"/>
    <lineage>
        <taxon>Eukaryota</taxon>
        <taxon>Metazoa</taxon>
        <taxon>Ecdysozoa</taxon>
        <taxon>Arthropoda</taxon>
        <taxon>Hexapoda</taxon>
        <taxon>Collembola</taxon>
        <taxon>Symphypleona</taxon>
        <taxon>Sminthuridae</taxon>
        <taxon>Allacma</taxon>
    </lineage>
</organism>
<feature type="domain" description="Carboxylesterase type B" evidence="5">
    <location>
        <begin position="255"/>
        <end position="766"/>
    </location>
</feature>
<keyword evidence="8" id="KW-1185">Reference proteome</keyword>
<evidence type="ECO:0000313" key="7">
    <source>
        <dbReference type="EMBL" id="CAG7837926.1"/>
    </source>
</evidence>
<evidence type="ECO:0000259" key="5">
    <source>
        <dbReference type="Pfam" id="PF00135"/>
    </source>
</evidence>
<dbReference type="CDD" id="cd07557">
    <property type="entry name" value="trimeric_dUTPase"/>
    <property type="match status" value="2"/>
</dbReference>
<dbReference type="InterPro" id="IPR029054">
    <property type="entry name" value="dUTPase-like"/>
</dbReference>
<dbReference type="EMBL" id="CAJVCH010571594">
    <property type="protein sequence ID" value="CAG7837926.1"/>
    <property type="molecule type" value="Genomic_DNA"/>
</dbReference>
<evidence type="ECO:0000259" key="6">
    <source>
        <dbReference type="Pfam" id="PF00692"/>
    </source>
</evidence>
<protein>
    <submittedName>
        <fullName evidence="7">Uncharacterized protein</fullName>
    </submittedName>
</protein>
<dbReference type="Proteomes" id="UP000708208">
    <property type="component" value="Unassembled WGS sequence"/>
</dbReference>
<name>A0A8J2LU52_9HEXA</name>
<dbReference type="GO" id="GO:0052689">
    <property type="term" value="F:carboxylic ester hydrolase activity"/>
    <property type="evidence" value="ECO:0007669"/>
    <property type="project" value="UniProtKB-KW"/>
</dbReference>
<dbReference type="PANTHER" id="PTHR43142:SF1">
    <property type="entry name" value="CARBOXYLIC ESTER HYDROLASE"/>
    <property type="match status" value="1"/>
</dbReference>
<dbReference type="Pfam" id="PF00135">
    <property type="entry name" value="COesterase"/>
    <property type="match status" value="1"/>
</dbReference>
<feature type="domain" description="dUTPase-like" evidence="6">
    <location>
        <begin position="56"/>
        <end position="168"/>
    </location>
</feature>
<gene>
    <name evidence="7" type="ORF">AFUS01_LOCUS46959</name>
</gene>
<evidence type="ECO:0000256" key="1">
    <source>
        <dbReference type="ARBA" id="ARBA00005964"/>
    </source>
</evidence>
<keyword evidence="3" id="KW-0378">Hydrolase</keyword>
<dbReference type="InterPro" id="IPR002018">
    <property type="entry name" value="CarbesteraseB"/>
</dbReference>
<dbReference type="InterPro" id="IPR033704">
    <property type="entry name" value="dUTPase_trimeric"/>
</dbReference>
<keyword evidence="4" id="KW-0325">Glycoprotein</keyword>
<dbReference type="Pfam" id="PF00692">
    <property type="entry name" value="dUTPase"/>
    <property type="match status" value="1"/>
</dbReference>
<evidence type="ECO:0000313" key="8">
    <source>
        <dbReference type="Proteomes" id="UP000708208"/>
    </source>
</evidence>
<evidence type="ECO:0000256" key="4">
    <source>
        <dbReference type="ARBA" id="ARBA00023180"/>
    </source>
</evidence>
<evidence type="ECO:0000256" key="2">
    <source>
        <dbReference type="ARBA" id="ARBA00022487"/>
    </source>
</evidence>
<dbReference type="AlphaFoldDB" id="A0A8J2LU52"/>
<sequence length="797" mass="88677">MEQSSGFTVSVVAVLATGDTSEFCTRHGGLPAEPAKPITTCVLKVAGRHREAVLAQAWTPGAAGCDLHTIEGKVMQPGNRHVFRTRLAVAIPPGTYGQLASRSSLALKGILVLGGVIDQDYRAKIILANYSERDVFIEPQSRVAQIIIRKIFHAEVMEVGALTTSARQPTTTCVLKVVRRHRAAVLPQAWTPGAAGCDLHTFGGTPMQAGTRYVFHTGLAVELPMGTYGQIVSRSSLALQGIMVLGIIDQDCRDTGKIRGCVSHSAFTQKPFHQFKGIPYAKAPLGTLRFRAPQPAVPWESVLDTTNYGSMCCQLGESNVYKGNEDCLFANVFSPSVDKNRPLYPVIVLIHGGSFQQESGASYDPSYWMEEDVVLVTFNYRLGIMGFLSTSDAAIQGNAGLKDQVLLLKWVRENIRHFNGNPERVTLLGISSGAASVHLHMISPMSDGLFHQAISQSGTALCPWAIVRKPEIHTKRMSSLLNCTTETTQSIKDCLLEKSAEELVLQQPGFHDWYIDPIVPLGPVIEIQGEDPIFLPEFPYRLIKEGRFKKDIPWILGVNSEEGLLHAADIVHYPILTRVIDWEWDRAAPVTLLFKYTTFDKNRTSTAIRNFYFGDESIGRKTLDNLIQMYSDRYFFHGTHHAAKSHVENGATAPIFLYYFDHVGDNSIIHLTLEMNKNITGVCHYDQVQYLFKLEDFPEIGAEQNEFASKFRKTLLGFVNGGKPGDPDWRHVELADITDQGSLQYNVIGTSDGVIKEPFNERLKFWDSLDLMELEREIDETFIKSLVDNSKQEKNEL</sequence>
<keyword evidence="2" id="KW-0719">Serine esterase</keyword>
<dbReference type="PANTHER" id="PTHR43142">
    <property type="entry name" value="CARBOXYLIC ESTER HYDROLASE"/>
    <property type="match status" value="1"/>
</dbReference>
<dbReference type="OrthoDB" id="3200163at2759"/>
<proteinExistence type="inferred from homology"/>
<evidence type="ECO:0000256" key="3">
    <source>
        <dbReference type="ARBA" id="ARBA00022801"/>
    </source>
</evidence>
<comment type="similarity">
    <text evidence="1">Belongs to the type-B carboxylesterase/lipase family.</text>
</comment>
<reference evidence="7" key="1">
    <citation type="submission" date="2021-06" db="EMBL/GenBank/DDBJ databases">
        <authorList>
            <person name="Hodson N. C."/>
            <person name="Mongue J. A."/>
            <person name="Jaron S. K."/>
        </authorList>
    </citation>
    <scope>NUCLEOTIDE SEQUENCE</scope>
</reference>
<accession>A0A8J2LU52</accession>